<organism evidence="4 5">
    <name type="scientific">Penicillium salamii</name>
    <dbReference type="NCBI Taxonomy" id="1612424"/>
    <lineage>
        <taxon>Eukaryota</taxon>
        <taxon>Fungi</taxon>
        <taxon>Dikarya</taxon>
        <taxon>Ascomycota</taxon>
        <taxon>Pezizomycotina</taxon>
        <taxon>Eurotiomycetes</taxon>
        <taxon>Eurotiomycetidae</taxon>
        <taxon>Eurotiales</taxon>
        <taxon>Aspergillaceae</taxon>
        <taxon>Penicillium</taxon>
    </lineage>
</organism>
<accession>A0A9W4J4B6</accession>
<dbReference type="AlphaFoldDB" id="A0A9W4J4B6"/>
<dbReference type="SUPFAM" id="SSF110004">
    <property type="entry name" value="Glycolipid transfer protein, GLTP"/>
    <property type="match status" value="1"/>
</dbReference>
<reference evidence="4" key="1">
    <citation type="submission" date="2021-07" db="EMBL/GenBank/DDBJ databases">
        <authorList>
            <person name="Branca A.L. A."/>
        </authorList>
    </citation>
    <scope>NUCLEOTIDE SEQUENCE</scope>
</reference>
<dbReference type="GO" id="GO:1902388">
    <property type="term" value="F:ceramide 1-phosphate transfer activity"/>
    <property type="evidence" value="ECO:0007669"/>
    <property type="project" value="TreeGrafter"/>
</dbReference>
<dbReference type="OrthoDB" id="205255at2759"/>
<evidence type="ECO:0000259" key="3">
    <source>
        <dbReference type="Pfam" id="PF08718"/>
    </source>
</evidence>
<evidence type="ECO:0000313" key="5">
    <source>
        <dbReference type="Proteomes" id="UP001152646"/>
    </source>
</evidence>
<dbReference type="FunFam" id="1.10.3520.10:FF:000001">
    <property type="entry name" value="Pleckstrin domain-containing family A member 8"/>
    <property type="match status" value="1"/>
</dbReference>
<dbReference type="PANTHER" id="PTHR10219">
    <property type="entry name" value="GLYCOLIPID TRANSFER PROTEIN-RELATED"/>
    <property type="match status" value="1"/>
</dbReference>
<keyword evidence="2" id="KW-0175">Coiled coil</keyword>
<dbReference type="Gene3D" id="1.10.3520.10">
    <property type="entry name" value="Glycolipid transfer protein"/>
    <property type="match status" value="1"/>
</dbReference>
<evidence type="ECO:0000256" key="1">
    <source>
        <dbReference type="ARBA" id="ARBA00022448"/>
    </source>
</evidence>
<comment type="caution">
    <text evidence="4">The sequence shown here is derived from an EMBL/GenBank/DDBJ whole genome shotgun (WGS) entry which is preliminary data.</text>
</comment>
<sequence>MFLAPPLACVAVKLSFPSTILLFANMAAVPADQTWFDTIKRSFADVPIDAEEGVSTTEFLEAAEALVTLFDVLGSVAFNTVKSDLLGNIKKVRDRQLAAPAESETLQALVLNELKTKKHTATEGLVWLVRGLDFTVQALRNNIENASKELSDSFRDAYGQTLKPHHSFLIKPLFSAAMSATPYRADFYQKLGQDQAKVAAQLEKEVAALEKVVKIVKAFQDTKQAKW</sequence>
<dbReference type="EMBL" id="CAJVPA010000181">
    <property type="protein sequence ID" value="CAG8371372.1"/>
    <property type="molecule type" value="Genomic_DNA"/>
</dbReference>
<keyword evidence="1" id="KW-0813">Transport</keyword>
<proteinExistence type="predicted"/>
<dbReference type="GO" id="GO:0005829">
    <property type="term" value="C:cytosol"/>
    <property type="evidence" value="ECO:0007669"/>
    <property type="project" value="TreeGrafter"/>
</dbReference>
<evidence type="ECO:0000313" key="4">
    <source>
        <dbReference type="EMBL" id="CAG8371372.1"/>
    </source>
</evidence>
<dbReference type="Pfam" id="PF08718">
    <property type="entry name" value="GLTP"/>
    <property type="match status" value="1"/>
</dbReference>
<evidence type="ECO:0000256" key="2">
    <source>
        <dbReference type="SAM" id="Coils"/>
    </source>
</evidence>
<dbReference type="InterPro" id="IPR014830">
    <property type="entry name" value="Glycolipid_transfer_prot_dom"/>
</dbReference>
<dbReference type="GO" id="GO:0016020">
    <property type="term" value="C:membrane"/>
    <property type="evidence" value="ECO:0007669"/>
    <property type="project" value="TreeGrafter"/>
</dbReference>
<dbReference type="Proteomes" id="UP001152646">
    <property type="component" value="Unassembled WGS sequence"/>
</dbReference>
<name>A0A9W4J4B6_9EURO</name>
<gene>
    <name evidence="4" type="ORF">PSALAMII_LOCUS4961</name>
</gene>
<feature type="coiled-coil region" evidence="2">
    <location>
        <begin position="129"/>
        <end position="156"/>
    </location>
</feature>
<protein>
    <recommendedName>
        <fullName evidence="3">Glycolipid transfer protein domain-containing protein</fullName>
    </recommendedName>
</protein>
<feature type="domain" description="Glycolipid transfer protein" evidence="3">
    <location>
        <begin position="54"/>
        <end position="192"/>
    </location>
</feature>
<dbReference type="PANTHER" id="PTHR10219:SF25">
    <property type="entry name" value="PLECKSTRIN HOMOLOGY DOMAIN-CONTAINING FAMILY A MEMBER 8"/>
    <property type="match status" value="1"/>
</dbReference>
<dbReference type="InterPro" id="IPR036497">
    <property type="entry name" value="GLTP_sf"/>
</dbReference>
<dbReference type="GO" id="GO:1902387">
    <property type="term" value="F:ceramide 1-phosphate binding"/>
    <property type="evidence" value="ECO:0007669"/>
    <property type="project" value="TreeGrafter"/>
</dbReference>